<keyword evidence="3" id="KW-1185">Reference proteome</keyword>
<protein>
    <submittedName>
        <fullName evidence="2">Uncharacterized protein</fullName>
    </submittedName>
</protein>
<reference evidence="2 3" key="1">
    <citation type="journal article" date="2016" name="Mol. Biol. Evol.">
        <title>Comparative Genomics of Early-Diverging Mushroom-Forming Fungi Provides Insights into the Origins of Lignocellulose Decay Capabilities.</title>
        <authorList>
            <person name="Nagy L.G."/>
            <person name="Riley R."/>
            <person name="Tritt A."/>
            <person name="Adam C."/>
            <person name="Daum C."/>
            <person name="Floudas D."/>
            <person name="Sun H."/>
            <person name="Yadav J.S."/>
            <person name="Pangilinan J."/>
            <person name="Larsson K.H."/>
            <person name="Matsuura K."/>
            <person name="Barry K."/>
            <person name="Labutti K."/>
            <person name="Kuo R."/>
            <person name="Ohm R.A."/>
            <person name="Bhattacharya S.S."/>
            <person name="Shirouzu T."/>
            <person name="Yoshinaga Y."/>
            <person name="Martin F.M."/>
            <person name="Grigoriev I.V."/>
            <person name="Hibbett D.S."/>
        </authorList>
    </citation>
    <scope>NUCLEOTIDE SEQUENCE [LARGE SCALE GENOMIC DNA]</scope>
    <source>
        <strain evidence="2 3">93-53</strain>
    </source>
</reference>
<sequence length="116" mass="13081">MAVYEDPYDHNYNALPPPLVITETAVQIATEIKTVTHTEHHTVATQVTVPPPANTRRVASPTPELVSASSPTTNIPRTTAVEVVVEEPIFIEREEDETETVTVVRNSRPRRRARWW</sequence>
<dbReference type="GeneID" id="63825253"/>
<evidence type="ECO:0000313" key="2">
    <source>
        <dbReference type="EMBL" id="KZT09548.1"/>
    </source>
</evidence>
<dbReference type="RefSeq" id="XP_040767288.1">
    <property type="nucleotide sequence ID" value="XM_040908224.1"/>
</dbReference>
<dbReference type="Proteomes" id="UP000076871">
    <property type="component" value="Unassembled WGS sequence"/>
</dbReference>
<evidence type="ECO:0000313" key="3">
    <source>
        <dbReference type="Proteomes" id="UP000076871"/>
    </source>
</evidence>
<evidence type="ECO:0000256" key="1">
    <source>
        <dbReference type="SAM" id="MobiDB-lite"/>
    </source>
</evidence>
<dbReference type="OrthoDB" id="2804122at2759"/>
<accession>A0A165FXJ5</accession>
<dbReference type="InParanoid" id="A0A165FXJ5"/>
<gene>
    <name evidence="2" type="ORF">LAESUDRAFT_722510</name>
</gene>
<dbReference type="EMBL" id="KV427611">
    <property type="protein sequence ID" value="KZT09548.1"/>
    <property type="molecule type" value="Genomic_DNA"/>
</dbReference>
<feature type="region of interest" description="Disordered" evidence="1">
    <location>
        <begin position="50"/>
        <end position="73"/>
    </location>
</feature>
<dbReference type="AlphaFoldDB" id="A0A165FXJ5"/>
<organism evidence="2 3">
    <name type="scientific">Laetiporus sulphureus 93-53</name>
    <dbReference type="NCBI Taxonomy" id="1314785"/>
    <lineage>
        <taxon>Eukaryota</taxon>
        <taxon>Fungi</taxon>
        <taxon>Dikarya</taxon>
        <taxon>Basidiomycota</taxon>
        <taxon>Agaricomycotina</taxon>
        <taxon>Agaricomycetes</taxon>
        <taxon>Polyporales</taxon>
        <taxon>Laetiporus</taxon>
    </lineage>
</organism>
<name>A0A165FXJ5_9APHY</name>
<dbReference type="STRING" id="1314785.A0A165FXJ5"/>
<proteinExistence type="predicted"/>